<dbReference type="GO" id="GO:0016363">
    <property type="term" value="C:nuclear matrix"/>
    <property type="evidence" value="ECO:0007669"/>
    <property type="project" value="TreeGrafter"/>
</dbReference>
<feature type="compositionally biased region" description="Pro residues" evidence="1">
    <location>
        <begin position="74"/>
        <end position="94"/>
    </location>
</feature>
<comment type="caution">
    <text evidence="2">The sequence shown here is derived from an EMBL/GenBank/DDBJ whole genome shotgun (WGS) entry which is preliminary data.</text>
</comment>
<evidence type="ECO:0000313" key="3">
    <source>
        <dbReference type="Proteomes" id="UP000664940"/>
    </source>
</evidence>
<dbReference type="GO" id="GO:0034237">
    <property type="term" value="F:protein kinase A regulatory subunit binding"/>
    <property type="evidence" value="ECO:0007669"/>
    <property type="project" value="TreeGrafter"/>
</dbReference>
<accession>A0A833ZLP5</accession>
<dbReference type="EMBL" id="JABVXQ010000008">
    <property type="protein sequence ID" value="KAF6095008.1"/>
    <property type="molecule type" value="Genomic_DNA"/>
</dbReference>
<feature type="compositionally biased region" description="Acidic residues" evidence="1">
    <location>
        <begin position="120"/>
        <end position="133"/>
    </location>
</feature>
<proteinExistence type="predicted"/>
<dbReference type="PANTHER" id="PTHR12190">
    <property type="entry name" value="A-KINASE ANCHOR PROTEIN AKAP 8"/>
    <property type="match status" value="1"/>
</dbReference>
<dbReference type="Proteomes" id="UP000664940">
    <property type="component" value="Unassembled WGS sequence"/>
</dbReference>
<reference evidence="2 3" key="1">
    <citation type="journal article" date="2020" name="Nature">
        <title>Six reference-quality genomes reveal evolution of bat adaptations.</title>
        <authorList>
            <person name="Jebb D."/>
            <person name="Huang Z."/>
            <person name="Pippel M."/>
            <person name="Hughes G.M."/>
            <person name="Lavrichenko K."/>
            <person name="Devanna P."/>
            <person name="Winkler S."/>
            <person name="Jermiin L.S."/>
            <person name="Skirmuntt E.C."/>
            <person name="Katzourakis A."/>
            <person name="Burkitt-Gray L."/>
            <person name="Ray D.A."/>
            <person name="Sullivan K.A.M."/>
            <person name="Roscito J.G."/>
            <person name="Kirilenko B.M."/>
            <person name="Davalos L.M."/>
            <person name="Corthals A.P."/>
            <person name="Power M.L."/>
            <person name="Jones G."/>
            <person name="Ransome R.D."/>
            <person name="Dechmann D.K.N."/>
            <person name="Locatelli A.G."/>
            <person name="Puechmaille S.J."/>
            <person name="Fedrigo O."/>
            <person name="Jarvis E.D."/>
            <person name="Hiller M."/>
            <person name="Vernes S.C."/>
            <person name="Myers E.W."/>
            <person name="Teeling E.C."/>
        </authorList>
    </citation>
    <scope>NUCLEOTIDE SEQUENCE [LARGE SCALE GENOMIC DNA]</scope>
    <source>
        <strain evidence="2">Bat1K_MPI-CBG_1</strain>
    </source>
</reference>
<dbReference type="Pfam" id="PF04988">
    <property type="entry name" value="AKAP95"/>
    <property type="match status" value="1"/>
</dbReference>
<name>A0A833ZLP5_9CHIR</name>
<feature type="region of interest" description="Disordered" evidence="1">
    <location>
        <begin position="31"/>
        <end position="133"/>
    </location>
</feature>
<organism evidence="2 3">
    <name type="scientific">Phyllostomus discolor</name>
    <name type="common">pale spear-nosed bat</name>
    <dbReference type="NCBI Taxonomy" id="89673"/>
    <lineage>
        <taxon>Eukaryota</taxon>
        <taxon>Metazoa</taxon>
        <taxon>Chordata</taxon>
        <taxon>Craniata</taxon>
        <taxon>Vertebrata</taxon>
        <taxon>Euteleostomi</taxon>
        <taxon>Mammalia</taxon>
        <taxon>Eutheria</taxon>
        <taxon>Laurasiatheria</taxon>
        <taxon>Chiroptera</taxon>
        <taxon>Yangochiroptera</taxon>
        <taxon>Phyllostomidae</taxon>
        <taxon>Phyllostominae</taxon>
        <taxon>Phyllostomus</taxon>
    </lineage>
</organism>
<dbReference type="GO" id="GO:0003677">
    <property type="term" value="F:DNA binding"/>
    <property type="evidence" value="ECO:0007669"/>
    <property type="project" value="InterPro"/>
</dbReference>
<sequence length="133" mass="14161">MMEQSKKSSLMVARSILNNKLISKKLESYLKGENPFTDSPEEEKEQEEAEGSVLDEGAMVEAAGDTEGTESMPVQPPVPPEPTPGAVSPPPPPPPEEEEEAVPLLGGALQRRIRGIPGLDVDDDEEEGGGDTP</sequence>
<dbReference type="AlphaFoldDB" id="A0A833ZLP5"/>
<evidence type="ECO:0000313" key="2">
    <source>
        <dbReference type="EMBL" id="KAF6095008.1"/>
    </source>
</evidence>
<feature type="compositionally biased region" description="Acidic residues" evidence="1">
    <location>
        <begin position="39"/>
        <end position="50"/>
    </location>
</feature>
<gene>
    <name evidence="2" type="ORF">HJG60_012030</name>
</gene>
<evidence type="ECO:0000256" key="1">
    <source>
        <dbReference type="SAM" id="MobiDB-lite"/>
    </source>
</evidence>
<dbReference type="InterPro" id="IPR007071">
    <property type="entry name" value="AKAP95"/>
</dbReference>
<protein>
    <submittedName>
        <fullName evidence="2">Uncharacterized protein</fullName>
    </submittedName>
</protein>
<dbReference type="PANTHER" id="PTHR12190:SF4">
    <property type="entry name" value="A-KINASE ANCHOR PROTEIN 8-LIKE"/>
    <property type="match status" value="1"/>
</dbReference>